<evidence type="ECO:0000256" key="2">
    <source>
        <dbReference type="ARBA" id="ARBA00022679"/>
    </source>
</evidence>
<evidence type="ECO:0000313" key="5">
    <source>
        <dbReference type="EMBL" id="VFJ59207.1"/>
    </source>
</evidence>
<protein>
    <submittedName>
        <fullName evidence="5">Serine/threonine-protein kinase HipA</fullName>
    </submittedName>
</protein>
<feature type="domain" description="HipA-like C-terminal" evidence="4">
    <location>
        <begin position="203"/>
        <end position="427"/>
    </location>
</feature>
<comment type="similarity">
    <text evidence="1">Belongs to the HipA Ser/Thr kinase family.</text>
</comment>
<dbReference type="GO" id="GO:0004674">
    <property type="term" value="F:protein serine/threonine kinase activity"/>
    <property type="evidence" value="ECO:0007669"/>
    <property type="project" value="TreeGrafter"/>
</dbReference>
<dbReference type="GO" id="GO:0005829">
    <property type="term" value="C:cytosol"/>
    <property type="evidence" value="ECO:0007669"/>
    <property type="project" value="TreeGrafter"/>
</dbReference>
<gene>
    <name evidence="5" type="ORF">BECKDK2373C_GA0170839_107018</name>
</gene>
<evidence type="ECO:0000259" key="4">
    <source>
        <dbReference type="Pfam" id="PF07804"/>
    </source>
</evidence>
<dbReference type="PANTHER" id="PTHR37419">
    <property type="entry name" value="SERINE/THREONINE-PROTEIN KINASE TOXIN HIPA"/>
    <property type="match status" value="1"/>
</dbReference>
<name>A0A450SYD3_9GAMM</name>
<dbReference type="Pfam" id="PF07804">
    <property type="entry name" value="HipA_C"/>
    <property type="match status" value="1"/>
</dbReference>
<keyword evidence="2" id="KW-0808">Transferase</keyword>
<evidence type="ECO:0000256" key="3">
    <source>
        <dbReference type="ARBA" id="ARBA00022777"/>
    </source>
</evidence>
<proteinExistence type="inferred from homology"/>
<dbReference type="InterPro" id="IPR052028">
    <property type="entry name" value="HipA_Ser/Thr_kinase"/>
</dbReference>
<sequence>MARNQHAVLWTRISGKPEKMGDLVLSEARESFTYSDLLLSEARASFTYVDAYLNSGQPGFCLLGDGGIWGQDTVWYPISERIPVFPRLLSLIPGQGPRNLQRRQYLDMLRTQQGREPAPGLETEWRLLVMGGHGGIGHVDIFSDDITAYTWYQARDRFSEHGITLQGAGARSELWHMLKHEVLDENIDFDPRIIEGVLGPTPSVGGMIPKLLVSLDTENDNPLFFPPETPGHRNVVLKIEPPEYAGLLDLEALCLDIHREAGFEVPEYHRYDDGALHFIAVERFDRIGGKPIPLESLFSIIATGDHHFRETGDLMLEELGGIISRLGDIAGVADDTQEQLYRRLLMALLTGNGDLHLDNLSIMGELSQCRLAPIYDPSPMRAWPRHNLVSAIPFDAPEYSDHGALFIHLGATFGLSPAQIRRCIEESLAVTADFPEQVLALGRVPEHQRTQLVDIARQERGALIRAVQF</sequence>
<organism evidence="5">
    <name type="scientific">Candidatus Kentrum sp. DK</name>
    <dbReference type="NCBI Taxonomy" id="2126562"/>
    <lineage>
        <taxon>Bacteria</taxon>
        <taxon>Pseudomonadati</taxon>
        <taxon>Pseudomonadota</taxon>
        <taxon>Gammaproteobacteria</taxon>
        <taxon>Candidatus Kentrum</taxon>
    </lineage>
</organism>
<accession>A0A450SYD3</accession>
<keyword evidence="3 5" id="KW-0418">Kinase</keyword>
<dbReference type="InterPro" id="IPR012893">
    <property type="entry name" value="HipA-like_C"/>
</dbReference>
<dbReference type="AlphaFoldDB" id="A0A450SYD3"/>
<dbReference type="EMBL" id="CAADEY010000070">
    <property type="protein sequence ID" value="VFJ59207.1"/>
    <property type="molecule type" value="Genomic_DNA"/>
</dbReference>
<evidence type="ECO:0000256" key="1">
    <source>
        <dbReference type="ARBA" id="ARBA00010164"/>
    </source>
</evidence>
<reference evidence="5" key="1">
    <citation type="submission" date="2019-02" db="EMBL/GenBank/DDBJ databases">
        <authorList>
            <person name="Gruber-Vodicka R. H."/>
            <person name="Seah K. B. B."/>
        </authorList>
    </citation>
    <scope>NUCLEOTIDE SEQUENCE</scope>
    <source>
        <strain evidence="5">BECK_DK161</strain>
    </source>
</reference>